<protein>
    <submittedName>
        <fullName evidence="5">GHKL domain-containing protein</fullName>
    </submittedName>
</protein>
<keyword evidence="3" id="KW-0472">Membrane</keyword>
<dbReference type="Gene3D" id="1.10.287.130">
    <property type="match status" value="1"/>
</dbReference>
<dbReference type="SMART" id="SM00387">
    <property type="entry name" value="HATPase_c"/>
    <property type="match status" value="1"/>
</dbReference>
<feature type="transmembrane region" description="Helical" evidence="3">
    <location>
        <begin position="141"/>
        <end position="166"/>
    </location>
</feature>
<evidence type="ECO:0000259" key="4">
    <source>
        <dbReference type="PROSITE" id="PS50109"/>
    </source>
</evidence>
<dbReference type="PROSITE" id="PS50109">
    <property type="entry name" value="HIS_KIN"/>
    <property type="match status" value="1"/>
</dbReference>
<evidence type="ECO:0000313" key="6">
    <source>
        <dbReference type="Proteomes" id="UP001486565"/>
    </source>
</evidence>
<feature type="transmembrane region" description="Helical" evidence="3">
    <location>
        <begin position="108"/>
        <end position="129"/>
    </location>
</feature>
<gene>
    <name evidence="5" type="ORF">QBE51_06675</name>
</gene>
<keyword evidence="2" id="KW-0902">Two-component regulatory system</keyword>
<proteinExistence type="predicted"/>
<evidence type="ECO:0000256" key="3">
    <source>
        <dbReference type="SAM" id="Phobius"/>
    </source>
</evidence>
<dbReference type="InterPro" id="IPR036890">
    <property type="entry name" value="HATPase_C_sf"/>
</dbReference>
<dbReference type="EMBL" id="CP121687">
    <property type="protein sequence ID" value="WZL71197.1"/>
    <property type="molecule type" value="Genomic_DNA"/>
</dbReference>
<dbReference type="InterPro" id="IPR039506">
    <property type="entry name" value="SPOB_a"/>
</dbReference>
<organism evidence="5 6">
    <name type="scientific">Defluviitalea saccharophila</name>
    <dbReference type="NCBI Taxonomy" id="879970"/>
    <lineage>
        <taxon>Bacteria</taxon>
        <taxon>Bacillati</taxon>
        <taxon>Bacillota</taxon>
        <taxon>Clostridia</taxon>
        <taxon>Lachnospirales</taxon>
        <taxon>Defluviitaleaceae</taxon>
        <taxon>Defluviitalea</taxon>
    </lineage>
</organism>
<keyword evidence="1" id="KW-0418">Kinase</keyword>
<dbReference type="Pfam" id="PF14689">
    <property type="entry name" value="SPOB_a"/>
    <property type="match status" value="1"/>
</dbReference>
<feature type="transmembrane region" description="Helical" evidence="3">
    <location>
        <begin position="71"/>
        <end position="96"/>
    </location>
</feature>
<dbReference type="InterPro" id="IPR032834">
    <property type="entry name" value="NatK-like_C"/>
</dbReference>
<dbReference type="Pfam" id="PF14501">
    <property type="entry name" value="HATPase_c_5"/>
    <property type="match status" value="1"/>
</dbReference>
<dbReference type="Proteomes" id="UP001486565">
    <property type="component" value="Chromosome"/>
</dbReference>
<dbReference type="Gene3D" id="3.30.565.10">
    <property type="entry name" value="Histidine kinase-like ATPase, C-terminal domain"/>
    <property type="match status" value="1"/>
</dbReference>
<feature type="domain" description="Histidine kinase" evidence="4">
    <location>
        <begin position="287"/>
        <end position="419"/>
    </location>
</feature>
<dbReference type="PANTHER" id="PTHR40448">
    <property type="entry name" value="TWO-COMPONENT SENSOR HISTIDINE KINASE"/>
    <property type="match status" value="1"/>
</dbReference>
<evidence type="ECO:0000256" key="1">
    <source>
        <dbReference type="ARBA" id="ARBA00022777"/>
    </source>
</evidence>
<keyword evidence="1" id="KW-0808">Transferase</keyword>
<dbReference type="PANTHER" id="PTHR40448:SF1">
    <property type="entry name" value="TWO-COMPONENT SENSOR HISTIDINE KINASE"/>
    <property type="match status" value="1"/>
</dbReference>
<keyword evidence="3" id="KW-0812">Transmembrane</keyword>
<dbReference type="RefSeq" id="WP_341878159.1">
    <property type="nucleotide sequence ID" value="NZ_CP121687.1"/>
</dbReference>
<dbReference type="InterPro" id="IPR005467">
    <property type="entry name" value="His_kinase_dom"/>
</dbReference>
<feature type="transmembrane region" description="Helical" evidence="3">
    <location>
        <begin position="40"/>
        <end position="59"/>
    </location>
</feature>
<evidence type="ECO:0000256" key="2">
    <source>
        <dbReference type="ARBA" id="ARBA00023012"/>
    </source>
</evidence>
<accession>A0ABZ2Y799</accession>
<name>A0ABZ2Y799_9FIRM</name>
<feature type="transmembrane region" description="Helical" evidence="3">
    <location>
        <begin position="172"/>
        <end position="191"/>
    </location>
</feature>
<dbReference type="SUPFAM" id="SSF55874">
    <property type="entry name" value="ATPase domain of HSP90 chaperone/DNA topoisomerase II/histidine kinase"/>
    <property type="match status" value="1"/>
</dbReference>
<keyword evidence="6" id="KW-1185">Reference proteome</keyword>
<reference evidence="5 6" key="1">
    <citation type="submission" date="2023-03" db="EMBL/GenBank/DDBJ databases">
        <title>Novel Species.</title>
        <authorList>
            <person name="Ma S."/>
        </authorList>
    </citation>
    <scope>NUCLEOTIDE SEQUENCE [LARGE SCALE GENOMIC DNA]</scope>
    <source>
        <strain evidence="5 6">LIND6LT2</strain>
    </source>
</reference>
<evidence type="ECO:0000313" key="5">
    <source>
        <dbReference type="EMBL" id="WZL71197.1"/>
    </source>
</evidence>
<dbReference type="InterPro" id="IPR003594">
    <property type="entry name" value="HATPase_dom"/>
</dbReference>
<keyword evidence="3" id="KW-1133">Transmembrane helix</keyword>
<sequence length="419" mass="47537">MYLIISTLSGLKGRTSLLKILYLSLLHGSVYLILNEILPIQIQGIILLIISILISSLILELDFVLSILTTLISVLIILTVDLTVSMTTLGILNIPISDIVNNPSMRTLLTFIVQLTFLIIAFVIYMKNITLPKKYFINKKISLLISSIFFAVCIFAFLAFIIGTFVDDFQPIVYIALVIIFISFSLVMYKLNQYVVTMAVKEMQLEDQRIYIEYIKELMNHLKAQRHEFINHINVLYGLVQIKDVSRLETAKRYIETLNITIQGTSDIMATDEPVVSGLLVTKTAIAEQKNIEMDINITDRITDTPLSLTEVSTILNNLINNAIEFSETLPEKNRYICIEVYGDENNVYIDICNENNGQAITDTEIIFEKGFSTKPNQKDYRGFGLYNVKSIIEKHHGSIAVESDLHETSFKVSLPKKK</sequence>